<accession>E9S784</accession>
<comment type="caution">
    <text evidence="2">The sequence shown here is derived from an EMBL/GenBank/DDBJ whole genome shotgun (WGS) entry which is preliminary data.</text>
</comment>
<dbReference type="EMBL" id="ADKM02000006">
    <property type="protein sequence ID" value="EGC04861.1"/>
    <property type="molecule type" value="Genomic_DNA"/>
</dbReference>
<dbReference type="Gene3D" id="3.90.550.10">
    <property type="entry name" value="Spore Coat Polysaccharide Biosynthesis Protein SpsA, Chain A"/>
    <property type="match status" value="1"/>
</dbReference>
<gene>
    <name evidence="2" type="ORF">CUS_4414</name>
</gene>
<dbReference type="Proteomes" id="UP000004259">
    <property type="component" value="Unassembled WGS sequence"/>
</dbReference>
<dbReference type="PANTHER" id="PTHR22916">
    <property type="entry name" value="GLYCOSYLTRANSFERASE"/>
    <property type="match status" value="1"/>
</dbReference>
<organism evidence="2 3">
    <name type="scientific">Ruminococcus albus 8</name>
    <dbReference type="NCBI Taxonomy" id="246199"/>
    <lineage>
        <taxon>Bacteria</taxon>
        <taxon>Bacillati</taxon>
        <taxon>Bacillota</taxon>
        <taxon>Clostridia</taxon>
        <taxon>Eubacteriales</taxon>
        <taxon>Oscillospiraceae</taxon>
        <taxon>Ruminococcus</taxon>
    </lineage>
</organism>
<feature type="domain" description="Glycosyltransferase 2-like" evidence="1">
    <location>
        <begin position="6"/>
        <end position="131"/>
    </location>
</feature>
<dbReference type="SUPFAM" id="SSF53448">
    <property type="entry name" value="Nucleotide-diphospho-sugar transferases"/>
    <property type="match status" value="1"/>
</dbReference>
<dbReference type="EC" id="2.4.-.-" evidence="2"/>
<sequence>MKELVSVIIPFYNEEQYIGDCLISLIKQTYKNIEIICVDDGSTDNGAMIVKAIQQSDSRISLIQQENMNAGTARNVGFSKAKGEYVLFLDSDDFFSPLMVERMLNKALSTNSDIVFCTGYGLNVITKETYMMPPVGKDNASFPNKEVFSSADTTDGIFQLSVTWAWDKMYRTDFIRKNDIFFQGTKVCNDLVFVCLSYLFGERITSVNQHFICHRTNIASSLYSAGERNWKCLFEALSELENRLICEDLYNKHRISFLNLVVENIVYYLLMRFTDGNCFSSFYTYYKNNVSDHYNFMQYPKEIYRDDFAYNIIKSLENDSKDSFLLNCIHLLNAKQSEVLRVSNSKKWCLPYDLIVNKKKIIICGENDASISFFQQITNSNLNSVCSILSLRDIFDVENENSISFDIFCEIDLIIITYEDFNVFHRCSNYFLSLGIDKSKVVWINALYSDEWIADYILRKDNDDSIINYFK</sequence>
<protein>
    <submittedName>
        <fullName evidence="2">Glycosyltransferase, group 2 family protein</fullName>
        <ecNumber evidence="2">2.4.-.-</ecNumber>
    </submittedName>
</protein>
<keyword evidence="3" id="KW-1185">Reference proteome</keyword>
<dbReference type="PANTHER" id="PTHR22916:SF3">
    <property type="entry name" value="UDP-GLCNAC:BETAGAL BETA-1,3-N-ACETYLGLUCOSAMINYLTRANSFERASE-LIKE PROTEIN 1"/>
    <property type="match status" value="1"/>
</dbReference>
<dbReference type="RefSeq" id="WP_002846753.1">
    <property type="nucleotide sequence ID" value="NZ_ADKM02000006.1"/>
</dbReference>
<keyword evidence="2" id="KW-0328">Glycosyltransferase</keyword>
<dbReference type="InterPro" id="IPR001173">
    <property type="entry name" value="Glyco_trans_2-like"/>
</dbReference>
<evidence type="ECO:0000313" key="3">
    <source>
        <dbReference type="Proteomes" id="UP000004259"/>
    </source>
</evidence>
<dbReference type="InterPro" id="IPR029044">
    <property type="entry name" value="Nucleotide-diphossugar_trans"/>
</dbReference>
<dbReference type="eggNOG" id="COG1216">
    <property type="taxonomic scope" value="Bacteria"/>
</dbReference>
<evidence type="ECO:0000259" key="1">
    <source>
        <dbReference type="Pfam" id="PF00535"/>
    </source>
</evidence>
<keyword evidence="2" id="KW-0808">Transferase</keyword>
<dbReference type="OrthoDB" id="1640114at2"/>
<dbReference type="Pfam" id="PF00535">
    <property type="entry name" value="Glycos_transf_2"/>
    <property type="match status" value="1"/>
</dbReference>
<dbReference type="CDD" id="cd00761">
    <property type="entry name" value="Glyco_tranf_GTA_type"/>
    <property type="match status" value="1"/>
</dbReference>
<reference evidence="2 3" key="1">
    <citation type="submission" date="2011-02" db="EMBL/GenBank/DDBJ databases">
        <authorList>
            <person name="Nelson K.E."/>
            <person name="Sutton G."/>
            <person name="Torralba M."/>
            <person name="Durkin S."/>
            <person name="Harkins D."/>
            <person name="Montgomery R."/>
            <person name="Ziemer C."/>
            <person name="Klaassens E."/>
            <person name="Ocuiv P."/>
            <person name="Morrison M."/>
        </authorList>
    </citation>
    <scope>NUCLEOTIDE SEQUENCE [LARGE SCALE GENOMIC DNA]</scope>
    <source>
        <strain evidence="2 3">8</strain>
    </source>
</reference>
<name>E9S784_RUMAL</name>
<dbReference type="AlphaFoldDB" id="E9S784"/>
<dbReference type="STRING" id="246199.CUS_4414"/>
<proteinExistence type="predicted"/>
<dbReference type="GO" id="GO:0016758">
    <property type="term" value="F:hexosyltransferase activity"/>
    <property type="evidence" value="ECO:0007669"/>
    <property type="project" value="UniProtKB-ARBA"/>
</dbReference>
<evidence type="ECO:0000313" key="2">
    <source>
        <dbReference type="EMBL" id="EGC04861.1"/>
    </source>
</evidence>